<gene>
    <name evidence="1" type="ORF">CVT25_005270</name>
</gene>
<dbReference type="EMBL" id="NHYD01001985">
    <property type="protein sequence ID" value="PPQ88932.1"/>
    <property type="molecule type" value="Genomic_DNA"/>
</dbReference>
<evidence type="ECO:0000313" key="2">
    <source>
        <dbReference type="Proteomes" id="UP000283269"/>
    </source>
</evidence>
<reference evidence="1 2" key="1">
    <citation type="journal article" date="2018" name="Evol. Lett.">
        <title>Horizontal gene cluster transfer increased hallucinogenic mushroom diversity.</title>
        <authorList>
            <person name="Reynolds H.T."/>
            <person name="Vijayakumar V."/>
            <person name="Gluck-Thaler E."/>
            <person name="Korotkin H.B."/>
            <person name="Matheny P.B."/>
            <person name="Slot J.C."/>
        </authorList>
    </citation>
    <scope>NUCLEOTIDE SEQUENCE [LARGE SCALE GENOMIC DNA]</scope>
    <source>
        <strain evidence="1 2">2631</strain>
    </source>
</reference>
<organism evidence="1 2">
    <name type="scientific">Psilocybe cyanescens</name>
    <dbReference type="NCBI Taxonomy" id="93625"/>
    <lineage>
        <taxon>Eukaryota</taxon>
        <taxon>Fungi</taxon>
        <taxon>Dikarya</taxon>
        <taxon>Basidiomycota</taxon>
        <taxon>Agaricomycotina</taxon>
        <taxon>Agaricomycetes</taxon>
        <taxon>Agaricomycetidae</taxon>
        <taxon>Agaricales</taxon>
        <taxon>Agaricineae</taxon>
        <taxon>Strophariaceae</taxon>
        <taxon>Psilocybe</taxon>
    </lineage>
</organism>
<sequence>MTSFQSSSLPASMSIRCCRLLDRQDSWIGQENCLISAACAVAFLLPLPPLLVPSYVAPHTECPELPEFADKEDTCDIREFVDIVDSGLKLEPEESTELG</sequence>
<dbReference type="InParanoid" id="A0A409XDS5"/>
<protein>
    <submittedName>
        <fullName evidence="1">Uncharacterized protein</fullName>
    </submittedName>
</protein>
<name>A0A409XDS5_PSICY</name>
<comment type="caution">
    <text evidence="1">The sequence shown here is derived from an EMBL/GenBank/DDBJ whole genome shotgun (WGS) entry which is preliminary data.</text>
</comment>
<dbReference type="AlphaFoldDB" id="A0A409XDS5"/>
<dbReference type="Proteomes" id="UP000283269">
    <property type="component" value="Unassembled WGS sequence"/>
</dbReference>
<evidence type="ECO:0000313" key="1">
    <source>
        <dbReference type="EMBL" id="PPQ88932.1"/>
    </source>
</evidence>
<keyword evidence="2" id="KW-1185">Reference proteome</keyword>
<accession>A0A409XDS5</accession>
<proteinExistence type="predicted"/>